<protein>
    <submittedName>
        <fullName evidence="1">Uncharacterized protein</fullName>
    </submittedName>
</protein>
<reference evidence="1" key="1">
    <citation type="submission" date="2014-05" db="EMBL/GenBank/DDBJ databases">
        <authorList>
            <person name="Chronopoulou M."/>
        </authorList>
    </citation>
    <scope>NUCLEOTIDE SEQUENCE</scope>
    <source>
        <tissue evidence="1">Whole organism</tissue>
    </source>
</reference>
<dbReference type="AlphaFoldDB" id="A0A0K2UDL6"/>
<proteinExistence type="predicted"/>
<organism evidence="1">
    <name type="scientific">Lepeophtheirus salmonis</name>
    <name type="common">Salmon louse</name>
    <name type="synonym">Caligus salmonis</name>
    <dbReference type="NCBI Taxonomy" id="72036"/>
    <lineage>
        <taxon>Eukaryota</taxon>
        <taxon>Metazoa</taxon>
        <taxon>Ecdysozoa</taxon>
        <taxon>Arthropoda</taxon>
        <taxon>Crustacea</taxon>
        <taxon>Multicrustacea</taxon>
        <taxon>Hexanauplia</taxon>
        <taxon>Copepoda</taxon>
        <taxon>Siphonostomatoida</taxon>
        <taxon>Caligidae</taxon>
        <taxon>Lepeophtheirus</taxon>
    </lineage>
</organism>
<evidence type="ECO:0000313" key="1">
    <source>
        <dbReference type="EMBL" id="CDW36042.1"/>
    </source>
</evidence>
<accession>A0A0K2UDL6</accession>
<name>A0A0K2UDL6_LEPSM</name>
<dbReference type="EMBL" id="HACA01018681">
    <property type="protein sequence ID" value="CDW36042.1"/>
    <property type="molecule type" value="Transcribed_RNA"/>
</dbReference>
<sequence length="259" mass="30249">MEFFCNHNNYKRKPGSGTLSPISSDNDGNLRSPNRVLPQITSNQPLHTPLPVLKNGLTHPEPYVILPTVVFDIPESVLPWIEIRKKEERKNRDLWNGSASLRAGVTDEIIHDFLHDKILNILSRLTAERRATKKVEEQWLGWVEEHIVTFTVVQFVEQLIWDSIRKTAIKRHRAKPLNKNYFEDLDSGREIRQILLQNYPNPPEKNKLPILERLPLKEIILHFQIASVLRSRKESFVIRKMHEMIITQVIFLSCFIDVT</sequence>